<accession>A0A388LNF2</accession>
<dbReference type="Gramene" id="GBG83799">
    <property type="protein sequence ID" value="GBG83799"/>
    <property type="gene ID" value="CBR_g37599"/>
</dbReference>
<protein>
    <recommendedName>
        <fullName evidence="3">Reverse transcriptase domain-containing protein</fullName>
    </recommendedName>
</protein>
<dbReference type="Proteomes" id="UP000265515">
    <property type="component" value="Unassembled WGS sequence"/>
</dbReference>
<dbReference type="PANTHER" id="PTHR24559">
    <property type="entry name" value="TRANSPOSON TY3-I GAG-POL POLYPROTEIN"/>
    <property type="match status" value="1"/>
</dbReference>
<dbReference type="Pfam" id="PF00078">
    <property type="entry name" value="RVT_1"/>
    <property type="match status" value="1"/>
</dbReference>
<evidence type="ECO:0000313" key="5">
    <source>
        <dbReference type="Proteomes" id="UP000265515"/>
    </source>
</evidence>
<dbReference type="InterPro" id="IPR000477">
    <property type="entry name" value="RT_dom"/>
</dbReference>
<feature type="region of interest" description="Disordered" evidence="2">
    <location>
        <begin position="534"/>
        <end position="554"/>
    </location>
</feature>
<dbReference type="EMBL" id="BFEA01000452">
    <property type="protein sequence ID" value="GBG83799.1"/>
    <property type="molecule type" value="Genomic_DNA"/>
</dbReference>
<feature type="region of interest" description="Disordered" evidence="2">
    <location>
        <begin position="1"/>
        <end position="140"/>
    </location>
</feature>
<feature type="compositionally biased region" description="Basic residues" evidence="2">
    <location>
        <begin position="98"/>
        <end position="133"/>
    </location>
</feature>
<dbReference type="InterPro" id="IPR053134">
    <property type="entry name" value="RNA-dir_DNA_polymerase"/>
</dbReference>
<reference evidence="4 5" key="1">
    <citation type="journal article" date="2018" name="Cell">
        <title>The Chara Genome: Secondary Complexity and Implications for Plant Terrestrialization.</title>
        <authorList>
            <person name="Nishiyama T."/>
            <person name="Sakayama H."/>
            <person name="Vries J.D."/>
            <person name="Buschmann H."/>
            <person name="Saint-Marcoux D."/>
            <person name="Ullrich K.K."/>
            <person name="Haas F.B."/>
            <person name="Vanderstraeten L."/>
            <person name="Becker D."/>
            <person name="Lang D."/>
            <person name="Vosolsobe S."/>
            <person name="Rombauts S."/>
            <person name="Wilhelmsson P.K.I."/>
            <person name="Janitza P."/>
            <person name="Kern R."/>
            <person name="Heyl A."/>
            <person name="Rumpler F."/>
            <person name="Villalobos L.I.A.C."/>
            <person name="Clay J.M."/>
            <person name="Skokan R."/>
            <person name="Toyoda A."/>
            <person name="Suzuki Y."/>
            <person name="Kagoshima H."/>
            <person name="Schijlen E."/>
            <person name="Tajeshwar N."/>
            <person name="Catarino B."/>
            <person name="Hetherington A.J."/>
            <person name="Saltykova A."/>
            <person name="Bonnot C."/>
            <person name="Breuninger H."/>
            <person name="Symeonidi A."/>
            <person name="Radhakrishnan G.V."/>
            <person name="Van Nieuwerburgh F."/>
            <person name="Deforce D."/>
            <person name="Chang C."/>
            <person name="Karol K.G."/>
            <person name="Hedrich R."/>
            <person name="Ulvskov P."/>
            <person name="Glockner G."/>
            <person name="Delwiche C.F."/>
            <person name="Petrasek J."/>
            <person name="Van de Peer Y."/>
            <person name="Friml J."/>
            <person name="Beilby M."/>
            <person name="Dolan L."/>
            <person name="Kohara Y."/>
            <person name="Sugano S."/>
            <person name="Fujiyama A."/>
            <person name="Delaux P.-M."/>
            <person name="Quint M."/>
            <person name="TheiBen G."/>
            <person name="Hagemann M."/>
            <person name="Harholt J."/>
            <person name="Dunand C."/>
            <person name="Zachgo S."/>
            <person name="Langdale J."/>
            <person name="Maumus F."/>
            <person name="Straeten D.V.D."/>
            <person name="Gould S.B."/>
            <person name="Rensing S.A."/>
        </authorList>
    </citation>
    <scope>NUCLEOTIDE SEQUENCE [LARGE SCALE GENOMIC DNA]</scope>
    <source>
        <strain evidence="4 5">S276</strain>
    </source>
</reference>
<feature type="compositionally biased region" description="Basic residues" evidence="2">
    <location>
        <begin position="64"/>
        <end position="74"/>
    </location>
</feature>
<feature type="coiled-coil region" evidence="1">
    <location>
        <begin position="279"/>
        <end position="306"/>
    </location>
</feature>
<comment type="caution">
    <text evidence="4">The sequence shown here is derived from an EMBL/GenBank/DDBJ whole genome shotgun (WGS) entry which is preliminary data.</text>
</comment>
<evidence type="ECO:0000256" key="1">
    <source>
        <dbReference type="SAM" id="Coils"/>
    </source>
</evidence>
<feature type="compositionally biased region" description="Low complexity" evidence="2">
    <location>
        <begin position="1"/>
        <end position="15"/>
    </location>
</feature>
<dbReference type="InterPro" id="IPR043502">
    <property type="entry name" value="DNA/RNA_pol_sf"/>
</dbReference>
<dbReference type="Gene3D" id="3.30.70.270">
    <property type="match status" value="1"/>
</dbReference>
<sequence>MAISSSLSSRSNGGSEVNDENGESRRKRRSRSTQHKHRRTTHSASSDGSESESETSGREDDNKARHRRRSRKRSRSSDSEDTNSFSSDSDNGTEEHDKKRRRKGKTKKEKKVKEKRHKHNKDKKRKDKEKSKRGNSSPVQLSKLIRLDAVGAVYSVYCTGAALGKPGQLANETLAEYKQRFQAQIDLIEVEEKRQLAAEAARVQAETAAAAEKLRLQAEADAATQARRKEAQNLLQRHEATSIERLKFWHFEPNGDGATPKEQHKEFMAKLVARLVYTCNHLQTELANLQRAVRNHKAQHEDATWALDARVQDLEQVPPRSEVGKSSIAPSAHQLEERVDHAVAMLGDIIAFAAPATISQRFDLLDTKISQQQQTDHSNNNNSAKPYKMPTFRIEKFDDYTHQDPVVWWQGFTTELGIHEVPNHLFIRALFINTKGGCQMSAGHEKSTWQPSYVEKVRTGPRQQHFAAVQQDSGDNPAATPASSDGDQVAAVQPRSTNKSRNNGKAKSASQAGNGQPGQFPWVKFGLTYWPAWSSTGSAHPPRDHPRGRGRTSARLHLPNERGRVLRAQVGDVLEKGLIRSTSSPYGAPVVFVRKKNKDLRLCIDYRKLNAMIRNAGPLPRIDVLLERLRDSKFFSKLDLKLGYHQLEIRKEDRYKTTFKTWYGHFEWLVMPFGLTNTPATFEAAMTTEFRHMLDRFVLIYLDDILVYSRSLDKHVEHLRTVLERLRQAKYKANRDKCEFAQQELEYLGHYVTPKDIRPLADKIEAL</sequence>
<dbReference type="AlphaFoldDB" id="A0A388LNF2"/>
<dbReference type="Gene3D" id="3.10.10.10">
    <property type="entry name" value="HIV Type 1 Reverse Transcriptase, subunit A, domain 1"/>
    <property type="match status" value="1"/>
</dbReference>
<dbReference type="InterPro" id="IPR043128">
    <property type="entry name" value="Rev_trsase/Diguanyl_cyclase"/>
</dbReference>
<dbReference type="PANTHER" id="PTHR24559:SF444">
    <property type="entry name" value="REVERSE TRANSCRIPTASE DOMAIN-CONTAINING PROTEIN"/>
    <property type="match status" value="1"/>
</dbReference>
<dbReference type="CDD" id="cd01647">
    <property type="entry name" value="RT_LTR"/>
    <property type="match status" value="1"/>
</dbReference>
<name>A0A388LNF2_CHABU</name>
<feature type="region of interest" description="Disordered" evidence="2">
    <location>
        <begin position="469"/>
        <end position="517"/>
    </location>
</feature>
<feature type="compositionally biased region" description="Basic residues" evidence="2">
    <location>
        <begin position="25"/>
        <end position="41"/>
    </location>
</feature>
<evidence type="ECO:0000313" key="4">
    <source>
        <dbReference type="EMBL" id="GBG83799.1"/>
    </source>
</evidence>
<proteinExistence type="predicted"/>
<feature type="compositionally biased region" description="Polar residues" evidence="2">
    <location>
        <begin position="494"/>
        <end position="514"/>
    </location>
</feature>
<feature type="domain" description="Reverse transcriptase" evidence="3">
    <location>
        <begin position="574"/>
        <end position="752"/>
    </location>
</feature>
<dbReference type="OrthoDB" id="6432810at2759"/>
<evidence type="ECO:0000259" key="3">
    <source>
        <dbReference type="PROSITE" id="PS50878"/>
    </source>
</evidence>
<dbReference type="SUPFAM" id="SSF56672">
    <property type="entry name" value="DNA/RNA polymerases"/>
    <property type="match status" value="1"/>
</dbReference>
<keyword evidence="5" id="KW-1185">Reference proteome</keyword>
<dbReference type="PROSITE" id="PS50878">
    <property type="entry name" value="RT_POL"/>
    <property type="match status" value="1"/>
</dbReference>
<organism evidence="4 5">
    <name type="scientific">Chara braunii</name>
    <name type="common">Braun's stonewort</name>
    <dbReference type="NCBI Taxonomy" id="69332"/>
    <lineage>
        <taxon>Eukaryota</taxon>
        <taxon>Viridiplantae</taxon>
        <taxon>Streptophyta</taxon>
        <taxon>Charophyceae</taxon>
        <taxon>Charales</taxon>
        <taxon>Characeae</taxon>
        <taxon>Chara</taxon>
    </lineage>
</organism>
<gene>
    <name evidence="4" type="ORF">CBR_g37599</name>
</gene>
<evidence type="ECO:0000256" key="2">
    <source>
        <dbReference type="SAM" id="MobiDB-lite"/>
    </source>
</evidence>
<keyword evidence="1" id="KW-0175">Coiled coil</keyword>